<evidence type="ECO:0008006" key="6">
    <source>
        <dbReference type="Google" id="ProtNLM"/>
    </source>
</evidence>
<feature type="chain" id="PRO_5004195662" description="DUF1254 domain-containing protein" evidence="1">
    <location>
        <begin position="21"/>
        <end position="466"/>
    </location>
</feature>
<evidence type="ECO:0000313" key="5">
    <source>
        <dbReference type="Proteomes" id="UP000001953"/>
    </source>
</evidence>
<dbReference type="Proteomes" id="UP000001953">
    <property type="component" value="Chromosome"/>
</dbReference>
<dbReference type="OrthoDB" id="272779at2"/>
<gene>
    <name evidence="4" type="ordered locus">Nham_2980</name>
</gene>
<dbReference type="InterPro" id="IPR010621">
    <property type="entry name" value="DUF1214"/>
</dbReference>
<organism evidence="4 5">
    <name type="scientific">Nitrobacter hamburgensis (strain DSM 10229 / NCIMB 13809 / X14)</name>
    <dbReference type="NCBI Taxonomy" id="323097"/>
    <lineage>
        <taxon>Bacteria</taxon>
        <taxon>Pseudomonadati</taxon>
        <taxon>Pseudomonadota</taxon>
        <taxon>Alphaproteobacteria</taxon>
        <taxon>Hyphomicrobiales</taxon>
        <taxon>Nitrobacteraceae</taxon>
        <taxon>Nitrobacter</taxon>
    </lineage>
</organism>
<dbReference type="Gene3D" id="2.60.120.600">
    <property type="entry name" value="Domain of unknown function DUF1214, C-terminal domain"/>
    <property type="match status" value="1"/>
</dbReference>
<reference evidence="4 5" key="1">
    <citation type="submission" date="2006-03" db="EMBL/GenBank/DDBJ databases">
        <title>Complete sequence of chromosome of Nitrobacter hamburgensis X14.</title>
        <authorList>
            <consortium name="US DOE Joint Genome Institute"/>
            <person name="Copeland A."/>
            <person name="Lucas S."/>
            <person name="Lapidus A."/>
            <person name="Barry K."/>
            <person name="Detter J.C."/>
            <person name="Glavina del Rio T."/>
            <person name="Hammon N."/>
            <person name="Israni S."/>
            <person name="Dalin E."/>
            <person name="Tice H."/>
            <person name="Pitluck S."/>
            <person name="Chain P."/>
            <person name="Malfatti S."/>
            <person name="Shin M."/>
            <person name="Vergez L."/>
            <person name="Schmutz J."/>
            <person name="Larimer F."/>
            <person name="Land M."/>
            <person name="Hauser L."/>
            <person name="Kyrpides N."/>
            <person name="Ivanova N."/>
            <person name="Ward B."/>
            <person name="Arp D."/>
            <person name="Klotz M."/>
            <person name="Stein L."/>
            <person name="O'Mullan G."/>
            <person name="Starkenburg S."/>
            <person name="Sayavedra L."/>
            <person name="Poret-Peterson A.T."/>
            <person name="Gentry M.E."/>
            <person name="Bruce D."/>
            <person name="Richardson P."/>
        </authorList>
    </citation>
    <scope>NUCLEOTIDE SEQUENCE [LARGE SCALE GENOMIC DNA]</scope>
    <source>
        <strain evidence="5">DSM 10229 / NCIMB 13809 / X14</strain>
    </source>
</reference>
<protein>
    <recommendedName>
        <fullName evidence="6">DUF1254 domain-containing protein</fullName>
    </recommendedName>
</protein>
<dbReference type="AlphaFoldDB" id="Q1QJ57"/>
<proteinExistence type="predicted"/>
<dbReference type="Pfam" id="PF06863">
    <property type="entry name" value="DUF1254"/>
    <property type="match status" value="1"/>
</dbReference>
<keyword evidence="5" id="KW-1185">Reference proteome</keyword>
<dbReference type="HOGENOM" id="CLU_027269_2_0_5"/>
<keyword evidence="1" id="KW-0732">Signal</keyword>
<dbReference type="InterPro" id="IPR037049">
    <property type="entry name" value="DUF1214_C_sf"/>
</dbReference>
<evidence type="ECO:0000313" key="4">
    <source>
        <dbReference type="EMBL" id="ABE63740.1"/>
    </source>
</evidence>
<dbReference type="STRING" id="323097.Nham_2980"/>
<feature type="domain" description="DUF1254" evidence="3">
    <location>
        <begin position="62"/>
        <end position="194"/>
    </location>
</feature>
<dbReference type="EMBL" id="CP000319">
    <property type="protein sequence ID" value="ABE63740.1"/>
    <property type="molecule type" value="Genomic_DNA"/>
</dbReference>
<dbReference type="InterPro" id="IPR010679">
    <property type="entry name" value="DUF1254"/>
</dbReference>
<dbReference type="KEGG" id="nha:Nham_2980"/>
<dbReference type="Gene3D" id="2.60.40.1610">
    <property type="entry name" value="Domain of unknown function DUF1254"/>
    <property type="match status" value="1"/>
</dbReference>
<accession>Q1QJ57</accession>
<feature type="signal peptide" evidence="1">
    <location>
        <begin position="1"/>
        <end position="20"/>
    </location>
</feature>
<name>Q1QJ57_NITHX</name>
<dbReference type="RefSeq" id="WP_011511402.1">
    <property type="nucleotide sequence ID" value="NC_007964.1"/>
</dbReference>
<dbReference type="InterPro" id="IPR037050">
    <property type="entry name" value="DUF1254_sf"/>
</dbReference>
<evidence type="ECO:0000259" key="2">
    <source>
        <dbReference type="Pfam" id="PF06742"/>
    </source>
</evidence>
<dbReference type="Gene3D" id="1.10.3360.10">
    <property type="entry name" value="VPA0735-like domain"/>
    <property type="match status" value="1"/>
</dbReference>
<dbReference type="PANTHER" id="PTHR36509:SF3">
    <property type="entry name" value="SIGNAL PEPTIDE PROTEIN"/>
    <property type="match status" value="1"/>
</dbReference>
<dbReference type="PANTHER" id="PTHR36509">
    <property type="entry name" value="BLL3101 PROTEIN"/>
    <property type="match status" value="1"/>
</dbReference>
<dbReference type="eggNOG" id="COG5361">
    <property type="taxonomic scope" value="Bacteria"/>
</dbReference>
<dbReference type="SUPFAM" id="SSF160935">
    <property type="entry name" value="VPA0735-like"/>
    <property type="match status" value="1"/>
</dbReference>
<feature type="domain" description="DUF1214" evidence="2">
    <location>
        <begin position="342"/>
        <end position="448"/>
    </location>
</feature>
<evidence type="ECO:0000256" key="1">
    <source>
        <dbReference type="SAM" id="SignalP"/>
    </source>
</evidence>
<evidence type="ECO:0000259" key="3">
    <source>
        <dbReference type="Pfam" id="PF06863"/>
    </source>
</evidence>
<sequence length="466" mass="51237">MKKKLLVAFALCCLSSAAVAQAPSADDSLVRSRAVEAVIWGMPAANYDLMLQPALKSGAKENEIIYWSRPVDWHNQTLTPNPDALYFMIFFNTKEAGPIVIDVPPADDGSFAANIDTVWQMPLEDAGPYGADKGAGGKYLILPPGYNDTPPDGYIVVRSETFAGYALFRSNLASHSEADIAKAAKYGKRLKVYPLSQAAAPPETKFTDAKVILYDSTIPYDLRFFRSLDRIVQTEPWQTRDKAMIDQLKSIGIEKGKAFNPDARATTILNGAAADARGVLDRMYDAGFPPFFASSRWAVPAFPALVKAGSSGYAETDMYPVDARALTYSIGYIGIKRLGTAQTYLIAGKDRDGKALGGNKTYRLHVPPNVPVNLYWSVTAYDRQTHALIKNMPRASRASNAAEVQKNADGSVDIYFGPKPPPGKDANWVPTDPQRDFELLFRIYGPKKEFFDRIWVLPDVEKIAAQ</sequence>
<dbReference type="Pfam" id="PF06742">
    <property type="entry name" value="DUF1214"/>
    <property type="match status" value="1"/>
</dbReference>